<sequence length="79" mass="8181">MVRTAVRPTAAAIARMAAAAMRGGGGFGCGAVNGASNHAARWALSDRSILDEGCDSTKFDDAVDPNGFWSRDPVEGHMT</sequence>
<comment type="caution">
    <text evidence="1">The sequence shown here is derived from an EMBL/GenBank/DDBJ whole genome shotgun (WGS) entry which is preliminary data.</text>
</comment>
<name>A0AAP0FDC5_9MAGN</name>
<dbReference type="AlphaFoldDB" id="A0AAP0FDC5"/>
<protein>
    <submittedName>
        <fullName evidence="1">Uncharacterized protein</fullName>
    </submittedName>
</protein>
<keyword evidence="2" id="KW-1185">Reference proteome</keyword>
<dbReference type="Proteomes" id="UP001419268">
    <property type="component" value="Unassembled WGS sequence"/>
</dbReference>
<dbReference type="EMBL" id="JBBNAG010000009">
    <property type="protein sequence ID" value="KAK9105203.1"/>
    <property type="molecule type" value="Genomic_DNA"/>
</dbReference>
<gene>
    <name evidence="1" type="ORF">Scep_022047</name>
</gene>
<evidence type="ECO:0000313" key="2">
    <source>
        <dbReference type="Proteomes" id="UP001419268"/>
    </source>
</evidence>
<evidence type="ECO:0000313" key="1">
    <source>
        <dbReference type="EMBL" id="KAK9105203.1"/>
    </source>
</evidence>
<accession>A0AAP0FDC5</accession>
<proteinExistence type="predicted"/>
<organism evidence="1 2">
    <name type="scientific">Stephania cephalantha</name>
    <dbReference type="NCBI Taxonomy" id="152367"/>
    <lineage>
        <taxon>Eukaryota</taxon>
        <taxon>Viridiplantae</taxon>
        <taxon>Streptophyta</taxon>
        <taxon>Embryophyta</taxon>
        <taxon>Tracheophyta</taxon>
        <taxon>Spermatophyta</taxon>
        <taxon>Magnoliopsida</taxon>
        <taxon>Ranunculales</taxon>
        <taxon>Menispermaceae</taxon>
        <taxon>Menispermoideae</taxon>
        <taxon>Cissampelideae</taxon>
        <taxon>Stephania</taxon>
    </lineage>
</organism>
<reference evidence="1 2" key="1">
    <citation type="submission" date="2024-01" db="EMBL/GenBank/DDBJ databases">
        <title>Genome assemblies of Stephania.</title>
        <authorList>
            <person name="Yang L."/>
        </authorList>
    </citation>
    <scope>NUCLEOTIDE SEQUENCE [LARGE SCALE GENOMIC DNA]</scope>
    <source>
        <strain evidence="1">JXDWG</strain>
        <tissue evidence="1">Leaf</tissue>
    </source>
</reference>